<name>A0A017TID5_9BACT</name>
<dbReference type="RefSeq" id="WP_156040436.1">
    <property type="nucleotide sequence ID" value="NZ_ASRX01000003.1"/>
</dbReference>
<organism evidence="1 2">
    <name type="scientific">Chondromyces apiculatus DSM 436</name>
    <dbReference type="NCBI Taxonomy" id="1192034"/>
    <lineage>
        <taxon>Bacteria</taxon>
        <taxon>Pseudomonadati</taxon>
        <taxon>Myxococcota</taxon>
        <taxon>Polyangia</taxon>
        <taxon>Polyangiales</taxon>
        <taxon>Polyangiaceae</taxon>
        <taxon>Chondromyces</taxon>
    </lineage>
</organism>
<dbReference type="AlphaFoldDB" id="A0A017TID5"/>
<evidence type="ECO:0000313" key="1">
    <source>
        <dbReference type="EMBL" id="EYF08590.1"/>
    </source>
</evidence>
<sequence>MNHIADWDPDFRNHEEVHGLGGPLAGNDDGIAQTVLARLAIRDIPQEVYRSAAS</sequence>
<protein>
    <submittedName>
        <fullName evidence="1">Uncharacterized protein</fullName>
    </submittedName>
</protein>
<dbReference type="OrthoDB" id="9787788at2"/>
<proteinExistence type="predicted"/>
<comment type="caution">
    <text evidence="1">The sequence shown here is derived from an EMBL/GenBank/DDBJ whole genome shotgun (WGS) entry which is preliminary data.</text>
</comment>
<evidence type="ECO:0000313" key="2">
    <source>
        <dbReference type="Proteomes" id="UP000019678"/>
    </source>
</evidence>
<accession>A0A017TID5</accession>
<dbReference type="Proteomes" id="UP000019678">
    <property type="component" value="Unassembled WGS sequence"/>
</dbReference>
<dbReference type="EMBL" id="ASRX01000003">
    <property type="protein sequence ID" value="EYF08590.1"/>
    <property type="molecule type" value="Genomic_DNA"/>
</dbReference>
<gene>
    <name evidence="1" type="ORF">CAP_4120</name>
</gene>
<reference evidence="1 2" key="1">
    <citation type="submission" date="2013-05" db="EMBL/GenBank/DDBJ databases">
        <title>Genome assembly of Chondromyces apiculatus DSM 436.</title>
        <authorList>
            <person name="Sharma G."/>
            <person name="Khatri I."/>
            <person name="Kaur C."/>
            <person name="Mayilraj S."/>
            <person name="Subramanian S."/>
        </authorList>
    </citation>
    <scope>NUCLEOTIDE SEQUENCE [LARGE SCALE GENOMIC DNA]</scope>
    <source>
        <strain evidence="1 2">DSM 436</strain>
    </source>
</reference>
<keyword evidence="2" id="KW-1185">Reference proteome</keyword>
<dbReference type="STRING" id="1192034.CAP_4120"/>